<sequence>MIINPNEGSVVLSIAQDLKAIDFDGDVNLVEKEVVVLSTAKITRGVVAGEEEGAPVRQPARRGCGNNRKALLGQEGTVGRRSDPVTIKQRGGTRRWL</sequence>
<protein>
    <submittedName>
        <fullName evidence="2">Uncharacterized protein</fullName>
    </submittedName>
</protein>
<evidence type="ECO:0000313" key="3">
    <source>
        <dbReference type="Proteomes" id="UP000287651"/>
    </source>
</evidence>
<accession>A0A426WYK0</accession>
<comment type="caution">
    <text evidence="2">The sequence shown here is derived from an EMBL/GenBank/DDBJ whole genome shotgun (WGS) entry which is preliminary data.</text>
</comment>
<evidence type="ECO:0000313" key="2">
    <source>
        <dbReference type="EMBL" id="RRT32356.1"/>
    </source>
</evidence>
<dbReference type="Proteomes" id="UP000287651">
    <property type="component" value="Unassembled WGS sequence"/>
</dbReference>
<reference evidence="2 3" key="1">
    <citation type="journal article" date="2014" name="Agronomy (Basel)">
        <title>A Draft Genome Sequence for Ensete ventricosum, the Drought-Tolerant Tree Against Hunger.</title>
        <authorList>
            <person name="Harrison J."/>
            <person name="Moore K.A."/>
            <person name="Paszkiewicz K."/>
            <person name="Jones T."/>
            <person name="Grant M."/>
            <person name="Ambacheew D."/>
            <person name="Muzemil S."/>
            <person name="Studholme D.J."/>
        </authorList>
    </citation>
    <scope>NUCLEOTIDE SEQUENCE [LARGE SCALE GENOMIC DNA]</scope>
</reference>
<evidence type="ECO:0000256" key="1">
    <source>
        <dbReference type="SAM" id="MobiDB-lite"/>
    </source>
</evidence>
<name>A0A426WYK0_ENSVE</name>
<dbReference type="EMBL" id="AMZH03032457">
    <property type="protein sequence ID" value="RRT32356.1"/>
    <property type="molecule type" value="Genomic_DNA"/>
</dbReference>
<proteinExistence type="predicted"/>
<feature type="region of interest" description="Disordered" evidence="1">
    <location>
        <begin position="52"/>
        <end position="97"/>
    </location>
</feature>
<dbReference type="AlphaFoldDB" id="A0A426WYK0"/>
<organism evidence="2 3">
    <name type="scientific">Ensete ventricosum</name>
    <name type="common">Abyssinian banana</name>
    <name type="synonym">Musa ensete</name>
    <dbReference type="NCBI Taxonomy" id="4639"/>
    <lineage>
        <taxon>Eukaryota</taxon>
        <taxon>Viridiplantae</taxon>
        <taxon>Streptophyta</taxon>
        <taxon>Embryophyta</taxon>
        <taxon>Tracheophyta</taxon>
        <taxon>Spermatophyta</taxon>
        <taxon>Magnoliopsida</taxon>
        <taxon>Liliopsida</taxon>
        <taxon>Zingiberales</taxon>
        <taxon>Musaceae</taxon>
        <taxon>Ensete</taxon>
    </lineage>
</organism>
<gene>
    <name evidence="2" type="ORF">B296_00055812</name>
</gene>